<dbReference type="GO" id="GO:0004672">
    <property type="term" value="F:protein kinase activity"/>
    <property type="evidence" value="ECO:0007669"/>
    <property type="project" value="UniProtKB-ARBA"/>
</dbReference>
<organism evidence="4 5">
    <name type="scientific">Leeuwenhoekiella palythoae</name>
    <dbReference type="NCBI Taxonomy" id="573501"/>
    <lineage>
        <taxon>Bacteria</taxon>
        <taxon>Pseudomonadati</taxon>
        <taxon>Bacteroidota</taxon>
        <taxon>Flavobacteriia</taxon>
        <taxon>Flavobacteriales</taxon>
        <taxon>Flavobacteriaceae</taxon>
        <taxon>Leeuwenhoekiella</taxon>
    </lineage>
</organism>
<sequence>MTKPNLDKIKEIAGGTASFEQEMISIIKEELPAELEQYQFHLEQNNFKQTAESVHKLKHKISILNMEEAYATAAAYENELRAENPTSAPAFKKIIDELNAFVKKL</sequence>
<keyword evidence="1" id="KW-0597">Phosphoprotein</keyword>
<dbReference type="AlphaFoldDB" id="A0A1M5YBH2"/>
<evidence type="ECO:0000313" key="3">
    <source>
        <dbReference type="EMBL" id="RXG30611.1"/>
    </source>
</evidence>
<evidence type="ECO:0000256" key="1">
    <source>
        <dbReference type="PROSITE-ProRule" id="PRU00110"/>
    </source>
</evidence>
<dbReference type="Proteomes" id="UP000290037">
    <property type="component" value="Unassembled WGS sequence"/>
</dbReference>
<dbReference type="Pfam" id="PF01627">
    <property type="entry name" value="Hpt"/>
    <property type="match status" value="1"/>
</dbReference>
<dbReference type="OrthoDB" id="1441381at2"/>
<feature type="modified residue" description="Phosphohistidine" evidence="1">
    <location>
        <position position="55"/>
    </location>
</feature>
<dbReference type="InterPro" id="IPR036641">
    <property type="entry name" value="HPT_dom_sf"/>
</dbReference>
<dbReference type="RefSeq" id="WP_072982764.1">
    <property type="nucleotide sequence ID" value="NZ_FQXT01000003.1"/>
</dbReference>
<name>A0A1M5YBH2_9FLAO</name>
<reference evidence="5" key="2">
    <citation type="submission" date="2016-11" db="EMBL/GenBank/DDBJ databases">
        <authorList>
            <person name="Varghese N."/>
            <person name="Submissions S."/>
        </authorList>
    </citation>
    <scope>NUCLEOTIDE SEQUENCE [LARGE SCALE GENOMIC DNA]</scope>
    <source>
        <strain evidence="5">DSM 19859</strain>
    </source>
</reference>
<proteinExistence type="predicted"/>
<dbReference type="Gene3D" id="1.20.120.160">
    <property type="entry name" value="HPT domain"/>
    <property type="match status" value="1"/>
</dbReference>
<keyword evidence="6" id="KW-1185">Reference proteome</keyword>
<dbReference type="GO" id="GO:0000160">
    <property type="term" value="P:phosphorelay signal transduction system"/>
    <property type="evidence" value="ECO:0007669"/>
    <property type="project" value="InterPro"/>
</dbReference>
<accession>A0A1M5YBH2</accession>
<dbReference type="Proteomes" id="UP000184240">
    <property type="component" value="Unassembled WGS sequence"/>
</dbReference>
<protein>
    <submittedName>
        <fullName evidence="4">Hpt domain-containing protein</fullName>
    </submittedName>
</protein>
<dbReference type="EMBL" id="FQXT01000003">
    <property type="protein sequence ID" value="SHI09188.1"/>
    <property type="molecule type" value="Genomic_DNA"/>
</dbReference>
<dbReference type="STRING" id="573501.SAMN04487999_2071"/>
<evidence type="ECO:0000313" key="4">
    <source>
        <dbReference type="EMBL" id="SHI09188.1"/>
    </source>
</evidence>
<dbReference type="EMBL" id="QOVN01000002">
    <property type="protein sequence ID" value="RXG30611.1"/>
    <property type="molecule type" value="Genomic_DNA"/>
</dbReference>
<dbReference type="InterPro" id="IPR008207">
    <property type="entry name" value="Sig_transdc_His_kin_Hpt_dom"/>
</dbReference>
<gene>
    <name evidence="3" type="ORF">DSM01_1362</name>
    <name evidence="4" type="ORF">SAMN04487999_2071</name>
</gene>
<reference evidence="3 6" key="3">
    <citation type="submission" date="2018-07" db="EMBL/GenBank/DDBJ databases">
        <title>Leeuwenhoekiella genomics.</title>
        <authorList>
            <person name="Tahon G."/>
            <person name="Willems A."/>
        </authorList>
    </citation>
    <scope>NUCLEOTIDE SEQUENCE [LARGE SCALE GENOMIC DNA]</scope>
    <source>
        <strain evidence="3 6">LMG 24856</strain>
    </source>
</reference>
<dbReference type="PROSITE" id="PS50894">
    <property type="entry name" value="HPT"/>
    <property type="match status" value="1"/>
</dbReference>
<evidence type="ECO:0000313" key="5">
    <source>
        <dbReference type="Proteomes" id="UP000184240"/>
    </source>
</evidence>
<reference evidence="4" key="1">
    <citation type="submission" date="2016-11" db="EMBL/GenBank/DDBJ databases">
        <authorList>
            <person name="Jaros S."/>
            <person name="Januszkiewicz K."/>
            <person name="Wedrychowicz H."/>
        </authorList>
    </citation>
    <scope>NUCLEOTIDE SEQUENCE [LARGE SCALE GENOMIC DNA]</scope>
    <source>
        <strain evidence="4">DSM 19859</strain>
    </source>
</reference>
<feature type="domain" description="HPt" evidence="2">
    <location>
        <begin position="16"/>
        <end position="105"/>
    </location>
</feature>
<dbReference type="SUPFAM" id="SSF47226">
    <property type="entry name" value="Histidine-containing phosphotransfer domain, HPT domain"/>
    <property type="match status" value="1"/>
</dbReference>
<evidence type="ECO:0000313" key="6">
    <source>
        <dbReference type="Proteomes" id="UP000290037"/>
    </source>
</evidence>
<evidence type="ECO:0000259" key="2">
    <source>
        <dbReference type="PROSITE" id="PS50894"/>
    </source>
</evidence>